<evidence type="ECO:0000313" key="1">
    <source>
        <dbReference type="EMBL" id="CAG9326072.1"/>
    </source>
</evidence>
<gene>
    <name evidence="1" type="ORF">BSTOLATCC_MIC41013</name>
</gene>
<dbReference type="AlphaFoldDB" id="A0AAU9JP74"/>
<accession>A0AAU9JP74</accession>
<organism evidence="1 2">
    <name type="scientific">Blepharisma stoltei</name>
    <dbReference type="NCBI Taxonomy" id="1481888"/>
    <lineage>
        <taxon>Eukaryota</taxon>
        <taxon>Sar</taxon>
        <taxon>Alveolata</taxon>
        <taxon>Ciliophora</taxon>
        <taxon>Postciliodesmatophora</taxon>
        <taxon>Heterotrichea</taxon>
        <taxon>Heterotrichida</taxon>
        <taxon>Blepharismidae</taxon>
        <taxon>Blepharisma</taxon>
    </lineage>
</organism>
<comment type="caution">
    <text evidence="1">The sequence shown here is derived from an EMBL/GenBank/DDBJ whole genome shotgun (WGS) entry which is preliminary data.</text>
</comment>
<keyword evidence="2" id="KW-1185">Reference proteome</keyword>
<reference evidence="1" key="1">
    <citation type="submission" date="2021-09" db="EMBL/GenBank/DDBJ databases">
        <authorList>
            <consortium name="AG Swart"/>
            <person name="Singh M."/>
            <person name="Singh A."/>
            <person name="Seah K."/>
            <person name="Emmerich C."/>
        </authorList>
    </citation>
    <scope>NUCLEOTIDE SEQUENCE</scope>
    <source>
        <strain evidence="1">ATCC30299</strain>
    </source>
</reference>
<dbReference type="Proteomes" id="UP001162131">
    <property type="component" value="Unassembled WGS sequence"/>
</dbReference>
<evidence type="ECO:0000313" key="2">
    <source>
        <dbReference type="Proteomes" id="UP001162131"/>
    </source>
</evidence>
<dbReference type="EMBL" id="CAJZBQ010000040">
    <property type="protein sequence ID" value="CAG9326072.1"/>
    <property type="molecule type" value="Genomic_DNA"/>
</dbReference>
<protein>
    <submittedName>
        <fullName evidence="1">Uncharacterized protein</fullName>
    </submittedName>
</protein>
<proteinExistence type="predicted"/>
<sequence>MASLEFSGLLTENSSVAYFDYEIWFPLVKLSQNMPGKQEPGGFSYQTSDLRESNFPEGYHLPHTVETGTFRVRDKPK</sequence>
<name>A0AAU9JP74_9CILI</name>